<feature type="active site" evidence="7">
    <location>
        <position position="64"/>
    </location>
</feature>
<evidence type="ECO:0000256" key="2">
    <source>
        <dbReference type="ARBA" id="ARBA00005369"/>
    </source>
</evidence>
<dbReference type="CDD" id="cd02440">
    <property type="entry name" value="AdoMet_MTases"/>
    <property type="match status" value="1"/>
</dbReference>
<proteinExistence type="inferred from homology"/>
<dbReference type="EMBL" id="BIFT01000001">
    <property type="protein sequence ID" value="GCE27952.1"/>
    <property type="molecule type" value="Genomic_DNA"/>
</dbReference>
<comment type="catalytic activity">
    <reaction evidence="7">
        <text>[protein]-L-isoaspartate + S-adenosyl-L-methionine = [protein]-L-isoaspartate alpha-methyl ester + S-adenosyl-L-homocysteine</text>
        <dbReference type="Rhea" id="RHEA:12705"/>
        <dbReference type="Rhea" id="RHEA-COMP:12143"/>
        <dbReference type="Rhea" id="RHEA-COMP:12144"/>
        <dbReference type="ChEBI" id="CHEBI:57856"/>
        <dbReference type="ChEBI" id="CHEBI:59789"/>
        <dbReference type="ChEBI" id="CHEBI:90596"/>
        <dbReference type="ChEBI" id="CHEBI:90598"/>
        <dbReference type="EC" id="2.1.1.77"/>
    </reaction>
</comment>
<evidence type="ECO:0000256" key="6">
    <source>
        <dbReference type="ARBA" id="ARBA00022691"/>
    </source>
</evidence>
<protein>
    <recommendedName>
        <fullName evidence="7">Protein-L-isoaspartate O-methyltransferase</fullName>
        <ecNumber evidence="7">2.1.1.77</ecNumber>
    </recommendedName>
    <alternativeName>
        <fullName evidence="7">L-isoaspartyl protein carboxyl methyltransferase</fullName>
    </alternativeName>
    <alternativeName>
        <fullName evidence="7">Protein L-isoaspartyl methyltransferase</fullName>
    </alternativeName>
    <alternativeName>
        <fullName evidence="7">Protein-beta-aspartate methyltransferase</fullName>
        <shortName evidence="7">PIMT</shortName>
    </alternativeName>
</protein>
<accession>A0A402B9H0</accession>
<dbReference type="InterPro" id="IPR029063">
    <property type="entry name" value="SAM-dependent_MTases_sf"/>
</dbReference>
<dbReference type="GO" id="GO:0032259">
    <property type="term" value="P:methylation"/>
    <property type="evidence" value="ECO:0007669"/>
    <property type="project" value="UniProtKB-KW"/>
</dbReference>
<organism evidence="8 9">
    <name type="scientific">Dictyobacter alpinus</name>
    <dbReference type="NCBI Taxonomy" id="2014873"/>
    <lineage>
        <taxon>Bacteria</taxon>
        <taxon>Bacillati</taxon>
        <taxon>Chloroflexota</taxon>
        <taxon>Ktedonobacteria</taxon>
        <taxon>Ktedonobacterales</taxon>
        <taxon>Dictyobacteraceae</taxon>
        <taxon>Dictyobacter</taxon>
    </lineage>
</organism>
<comment type="similarity">
    <text evidence="2 7">Belongs to the methyltransferase superfamily. L-isoaspartyl/D-aspartyl protein methyltransferase family.</text>
</comment>
<sequence length="219" mass="24452">MCMTNDFSLQRQQLITQLQQTGIHDERVLQVLATIPRELFVDQSFHEMAYANQALPLLLGQTISQPQMVAIMTQALQLSGQERVLEIGTGSGYQTAILSRLSRFVYSIERHAELAEQAMQRLARLDIENVSVLVGDGSIGWEEHAPFERILVTAAAPHIPNQLIEQLAPGGLLVVPVGDQSQQELQVIERLEQGRTHINSLGRCVFVPLIGEEGWRSHQ</sequence>
<dbReference type="PANTHER" id="PTHR11579:SF0">
    <property type="entry name" value="PROTEIN-L-ISOASPARTATE(D-ASPARTATE) O-METHYLTRANSFERASE"/>
    <property type="match status" value="1"/>
</dbReference>
<evidence type="ECO:0000256" key="1">
    <source>
        <dbReference type="ARBA" id="ARBA00004496"/>
    </source>
</evidence>
<dbReference type="InterPro" id="IPR000682">
    <property type="entry name" value="PCMT"/>
</dbReference>
<dbReference type="FunFam" id="3.40.50.150:FF:000010">
    <property type="entry name" value="Protein-L-isoaspartate O-methyltransferase"/>
    <property type="match status" value="1"/>
</dbReference>
<dbReference type="AlphaFoldDB" id="A0A402B9H0"/>
<dbReference type="GO" id="GO:0030091">
    <property type="term" value="P:protein repair"/>
    <property type="evidence" value="ECO:0007669"/>
    <property type="project" value="UniProtKB-UniRule"/>
</dbReference>
<dbReference type="SUPFAM" id="SSF53335">
    <property type="entry name" value="S-adenosyl-L-methionine-dependent methyltransferases"/>
    <property type="match status" value="1"/>
</dbReference>
<comment type="function">
    <text evidence="7">Catalyzes the methyl esterification of L-isoaspartyl residues in peptides and proteins that result from spontaneous decomposition of normal L-aspartyl and L-asparaginyl residues. It plays a role in the repair and/or degradation of damaged proteins.</text>
</comment>
<keyword evidence="3 7" id="KW-0963">Cytoplasm</keyword>
<dbReference type="GO" id="GO:0004719">
    <property type="term" value="F:protein-L-isoaspartate (D-aspartate) O-methyltransferase activity"/>
    <property type="evidence" value="ECO:0007669"/>
    <property type="project" value="UniProtKB-UniRule"/>
</dbReference>
<dbReference type="Gene3D" id="3.40.50.150">
    <property type="entry name" value="Vaccinia Virus protein VP39"/>
    <property type="match status" value="1"/>
</dbReference>
<evidence type="ECO:0000256" key="3">
    <source>
        <dbReference type="ARBA" id="ARBA00022490"/>
    </source>
</evidence>
<keyword evidence="6 7" id="KW-0949">S-adenosyl-L-methionine</keyword>
<keyword evidence="5 7" id="KW-0808">Transferase</keyword>
<dbReference type="NCBIfam" id="NF001453">
    <property type="entry name" value="PRK00312.1"/>
    <property type="match status" value="1"/>
</dbReference>
<dbReference type="GO" id="GO:0005737">
    <property type="term" value="C:cytoplasm"/>
    <property type="evidence" value="ECO:0007669"/>
    <property type="project" value="UniProtKB-SubCell"/>
</dbReference>
<comment type="caution">
    <text evidence="8">The sequence shown here is derived from an EMBL/GenBank/DDBJ whole genome shotgun (WGS) entry which is preliminary data.</text>
</comment>
<dbReference type="Pfam" id="PF01135">
    <property type="entry name" value="PCMT"/>
    <property type="match status" value="1"/>
</dbReference>
<evidence type="ECO:0000256" key="4">
    <source>
        <dbReference type="ARBA" id="ARBA00022603"/>
    </source>
</evidence>
<gene>
    <name evidence="7 8" type="primary">pcm</name>
    <name evidence="8" type="ORF">KDA_34360</name>
</gene>
<dbReference type="PROSITE" id="PS01279">
    <property type="entry name" value="PCMT"/>
    <property type="match status" value="1"/>
</dbReference>
<dbReference type="PANTHER" id="PTHR11579">
    <property type="entry name" value="PROTEIN-L-ISOASPARTATE O-METHYLTRANSFERASE"/>
    <property type="match status" value="1"/>
</dbReference>
<reference evidence="9" key="1">
    <citation type="submission" date="2018-12" db="EMBL/GenBank/DDBJ databases">
        <title>Tengunoibacter tsumagoiensis gen. nov., sp. nov., Dictyobacter kobayashii sp. nov., D. alpinus sp. nov., and D. joshuensis sp. nov. and description of Dictyobacteraceae fam. nov. within the order Ktedonobacterales isolated from Tengu-no-mugimeshi.</title>
        <authorList>
            <person name="Wang C.M."/>
            <person name="Zheng Y."/>
            <person name="Sakai Y."/>
            <person name="Toyoda A."/>
            <person name="Minakuchi Y."/>
            <person name="Abe K."/>
            <person name="Yokota A."/>
            <person name="Yabe S."/>
        </authorList>
    </citation>
    <scope>NUCLEOTIDE SEQUENCE [LARGE SCALE GENOMIC DNA]</scope>
    <source>
        <strain evidence="9">Uno16</strain>
    </source>
</reference>
<evidence type="ECO:0000313" key="8">
    <source>
        <dbReference type="EMBL" id="GCE27952.1"/>
    </source>
</evidence>
<comment type="subcellular location">
    <subcellularLocation>
        <location evidence="1 7">Cytoplasm</location>
    </subcellularLocation>
</comment>
<evidence type="ECO:0000313" key="9">
    <source>
        <dbReference type="Proteomes" id="UP000287171"/>
    </source>
</evidence>
<name>A0A402B9H0_9CHLR</name>
<evidence type="ECO:0000256" key="5">
    <source>
        <dbReference type="ARBA" id="ARBA00022679"/>
    </source>
</evidence>
<evidence type="ECO:0000256" key="7">
    <source>
        <dbReference type="HAMAP-Rule" id="MF_00090"/>
    </source>
</evidence>
<keyword evidence="9" id="KW-1185">Reference proteome</keyword>
<dbReference type="Proteomes" id="UP000287171">
    <property type="component" value="Unassembled WGS sequence"/>
</dbReference>
<dbReference type="HAMAP" id="MF_00090">
    <property type="entry name" value="PIMT"/>
    <property type="match status" value="1"/>
</dbReference>
<dbReference type="EC" id="2.1.1.77" evidence="7"/>
<dbReference type="NCBIfam" id="TIGR00080">
    <property type="entry name" value="pimt"/>
    <property type="match status" value="1"/>
</dbReference>
<keyword evidence="4 7" id="KW-0489">Methyltransferase</keyword>